<name>A0A0H5QPI1_9EUKA</name>
<protein>
    <submittedName>
        <fullName evidence="1">Uncharacterized protein</fullName>
    </submittedName>
</protein>
<sequence>MYHRPNSSSSGIGQPYCRRFLLKNVPGVRYIFCMEKAVAPITPADTTYNRGNVYRESSMRFGENVATTRCEYHRRCQGTANGSTKTRDPIAGDLWPIRFIVGEYRHIFANGTDKSGNTGIGHILRMADQSGRGRRLLCVGWGQITIV</sequence>
<evidence type="ECO:0000313" key="1">
    <source>
        <dbReference type="EMBL" id="CRZ04030.1"/>
    </source>
</evidence>
<feature type="non-terminal residue" evidence="1">
    <location>
        <position position="147"/>
    </location>
</feature>
<reference evidence="1" key="1">
    <citation type="submission" date="2015-04" db="EMBL/GenBank/DDBJ databases">
        <title>The genome sequence of the plant pathogenic Rhizarian Plasmodiophora brassicae reveals insights in its biotrophic life cycle and the origin of chitin synthesis.</title>
        <authorList>
            <person name="Schwelm A."/>
            <person name="Fogelqvist J."/>
            <person name="Knaust A."/>
            <person name="Julke S."/>
            <person name="Lilja T."/>
            <person name="Dhandapani V."/>
            <person name="Bonilla-Rosso G."/>
            <person name="Karlsson M."/>
            <person name="Shevchenko A."/>
            <person name="Choi S.R."/>
            <person name="Kim H.G."/>
            <person name="Park J.Y."/>
            <person name="Lim Y.P."/>
            <person name="Ludwig-Muller J."/>
            <person name="Dixelius C."/>
        </authorList>
    </citation>
    <scope>NUCLEOTIDE SEQUENCE</scope>
    <source>
        <tissue evidence="1">Potato root galls</tissue>
    </source>
</reference>
<dbReference type="EMBL" id="HACM01003588">
    <property type="protein sequence ID" value="CRZ04030.1"/>
    <property type="molecule type" value="Transcribed_RNA"/>
</dbReference>
<proteinExistence type="predicted"/>
<accession>A0A0H5QPI1</accession>
<organism evidence="1">
    <name type="scientific">Spongospora subterranea</name>
    <dbReference type="NCBI Taxonomy" id="70186"/>
    <lineage>
        <taxon>Eukaryota</taxon>
        <taxon>Sar</taxon>
        <taxon>Rhizaria</taxon>
        <taxon>Endomyxa</taxon>
        <taxon>Phytomyxea</taxon>
        <taxon>Plasmodiophorida</taxon>
        <taxon>Plasmodiophoridae</taxon>
        <taxon>Spongospora</taxon>
    </lineage>
</organism>
<dbReference type="AlphaFoldDB" id="A0A0H5QPI1"/>